<accession>A0A444WDA1</accession>
<protein>
    <submittedName>
        <fullName evidence="1">Uncharacterized protein</fullName>
    </submittedName>
</protein>
<evidence type="ECO:0000313" key="1">
    <source>
        <dbReference type="EMBL" id="RYJ43779.1"/>
    </source>
</evidence>
<dbReference type="AlphaFoldDB" id="A0A444WDA1"/>
<gene>
    <name evidence="1" type="ORF">NU09_1287</name>
</gene>
<dbReference type="RefSeq" id="WP_129750440.1">
    <property type="nucleotide sequence ID" value="NZ_JUIW01000004.1"/>
</dbReference>
<dbReference type="Proteomes" id="UP000289775">
    <property type="component" value="Unassembled WGS sequence"/>
</dbReference>
<sequence length="70" mass="8254">MENIDYKHFVFELISSIKSKVDFIENDRIGLTKEEYEGMKLGYGHIMEDLLFLMKEFGLNLGEYGLEKDK</sequence>
<organism evidence="1 2">
    <name type="scientific">Flavobacterium beibuense</name>
    <dbReference type="NCBI Taxonomy" id="657326"/>
    <lineage>
        <taxon>Bacteria</taxon>
        <taxon>Pseudomonadati</taxon>
        <taxon>Bacteroidota</taxon>
        <taxon>Flavobacteriia</taxon>
        <taxon>Flavobacteriales</taxon>
        <taxon>Flavobacteriaceae</taxon>
        <taxon>Flavobacterium</taxon>
    </lineage>
</organism>
<comment type="caution">
    <text evidence="1">The sequence shown here is derived from an EMBL/GenBank/DDBJ whole genome shotgun (WGS) entry which is preliminary data.</text>
</comment>
<evidence type="ECO:0000313" key="2">
    <source>
        <dbReference type="Proteomes" id="UP000289775"/>
    </source>
</evidence>
<keyword evidence="2" id="KW-1185">Reference proteome</keyword>
<name>A0A444WDA1_9FLAO</name>
<dbReference type="EMBL" id="JUIW01000004">
    <property type="protein sequence ID" value="RYJ43779.1"/>
    <property type="molecule type" value="Genomic_DNA"/>
</dbReference>
<reference evidence="1 2" key="1">
    <citation type="submission" date="2014-12" db="EMBL/GenBank/DDBJ databases">
        <title>Genome sequence of Flavobacterium beibuense RSKm HC5.</title>
        <authorList>
            <person name="Kim J.F."/>
            <person name="Song J.Y."/>
            <person name="Kwak M.-J."/>
            <person name="Lee S.-W."/>
        </authorList>
    </citation>
    <scope>NUCLEOTIDE SEQUENCE [LARGE SCALE GENOMIC DNA]</scope>
    <source>
        <strain evidence="1 2">RSKm HC5</strain>
    </source>
</reference>
<proteinExistence type="predicted"/>